<proteinExistence type="predicted"/>
<reference evidence="1" key="1">
    <citation type="journal article" date="2023" name="Nat. Microbiol.">
        <title>Babesia duncani multi-omics identifies virulence factors and drug targets.</title>
        <authorList>
            <person name="Singh P."/>
            <person name="Lonardi S."/>
            <person name="Liang Q."/>
            <person name="Vydyam P."/>
            <person name="Khabirova E."/>
            <person name="Fang T."/>
            <person name="Gihaz S."/>
            <person name="Thekkiniath J."/>
            <person name="Munshi M."/>
            <person name="Abel S."/>
            <person name="Ciampossin L."/>
            <person name="Batugedara G."/>
            <person name="Gupta M."/>
            <person name="Lu X.M."/>
            <person name="Lenz T."/>
            <person name="Chakravarty S."/>
            <person name="Cornillot E."/>
            <person name="Hu Y."/>
            <person name="Ma W."/>
            <person name="Gonzalez L.M."/>
            <person name="Sanchez S."/>
            <person name="Estrada K."/>
            <person name="Sanchez-Flores A."/>
            <person name="Montero E."/>
            <person name="Harb O.S."/>
            <person name="Le Roch K.G."/>
            <person name="Mamoun C.B."/>
        </authorList>
    </citation>
    <scope>NUCLEOTIDE SEQUENCE</scope>
    <source>
        <strain evidence="1">WA1</strain>
    </source>
</reference>
<protein>
    <submittedName>
        <fullName evidence="1">Bifunctional Ribosomal protein L7-L30/Ribosomal protein L30</fullName>
    </submittedName>
</protein>
<name>A0AAD9PIT2_9APIC</name>
<dbReference type="Proteomes" id="UP001214638">
    <property type="component" value="Unassembled WGS sequence"/>
</dbReference>
<dbReference type="GO" id="GO:0022625">
    <property type="term" value="C:cytosolic large ribosomal subunit"/>
    <property type="evidence" value="ECO:0007669"/>
    <property type="project" value="TreeGrafter"/>
</dbReference>
<keyword evidence="2" id="KW-1185">Reference proteome</keyword>
<dbReference type="EMBL" id="JALLKP010000004">
    <property type="protein sequence ID" value="KAK2195650.1"/>
    <property type="molecule type" value="Genomic_DNA"/>
</dbReference>
<dbReference type="PANTHER" id="PTHR11524:SF16">
    <property type="entry name" value="LARGE RIBOSOMAL SUBUNIT PROTEIN UL30"/>
    <property type="match status" value="1"/>
</dbReference>
<dbReference type="KEGG" id="bdw:94337627"/>
<dbReference type="InterPro" id="IPR039699">
    <property type="entry name" value="Ribosomal_uL30"/>
</dbReference>
<evidence type="ECO:0000313" key="1">
    <source>
        <dbReference type="EMBL" id="KAK2195650.1"/>
    </source>
</evidence>
<dbReference type="GO" id="GO:0003723">
    <property type="term" value="F:RNA binding"/>
    <property type="evidence" value="ECO:0007669"/>
    <property type="project" value="TreeGrafter"/>
</dbReference>
<dbReference type="GO" id="GO:0003735">
    <property type="term" value="F:structural constituent of ribosome"/>
    <property type="evidence" value="ECO:0007669"/>
    <property type="project" value="TreeGrafter"/>
</dbReference>
<dbReference type="PANTHER" id="PTHR11524">
    <property type="entry name" value="60S RIBOSOMAL PROTEIN L7"/>
    <property type="match status" value="1"/>
</dbReference>
<dbReference type="RefSeq" id="XP_067802493.1">
    <property type="nucleotide sequence ID" value="XM_067948342.1"/>
</dbReference>
<keyword evidence="1" id="KW-0687">Ribonucleoprotein</keyword>
<dbReference type="SUPFAM" id="SSF55129">
    <property type="entry name" value="Ribosomal protein L30p/L7e"/>
    <property type="match status" value="1"/>
</dbReference>
<dbReference type="GO" id="GO:0000463">
    <property type="term" value="P:maturation of LSU-rRNA from tricistronic rRNA transcript (SSU-rRNA, 5.8S rRNA, LSU-rRNA)"/>
    <property type="evidence" value="ECO:0007669"/>
    <property type="project" value="TreeGrafter"/>
</dbReference>
<dbReference type="InterPro" id="IPR036919">
    <property type="entry name" value="Ribo_uL30_ferredoxin-like_sf"/>
</dbReference>
<evidence type="ECO:0000313" key="2">
    <source>
        <dbReference type="Proteomes" id="UP001214638"/>
    </source>
</evidence>
<dbReference type="GeneID" id="94337627"/>
<accession>A0AAD9PIT2</accession>
<keyword evidence="1" id="KW-0689">Ribosomal protein</keyword>
<comment type="caution">
    <text evidence="1">The sequence shown here is derived from an EMBL/GenBank/DDBJ whole genome shotgun (WGS) entry which is preliminary data.</text>
</comment>
<gene>
    <name evidence="1" type="ORF">BdWA1_003330</name>
</gene>
<dbReference type="AlphaFoldDB" id="A0AAD9PIT2"/>
<organism evidence="1 2">
    <name type="scientific">Babesia duncani</name>
    <dbReference type="NCBI Taxonomy" id="323732"/>
    <lineage>
        <taxon>Eukaryota</taxon>
        <taxon>Sar</taxon>
        <taxon>Alveolata</taxon>
        <taxon>Apicomplexa</taxon>
        <taxon>Aconoidasida</taxon>
        <taxon>Piroplasmida</taxon>
        <taxon>Babesiidae</taxon>
        <taxon>Babesia</taxon>
    </lineage>
</organism>
<sequence length="244" mass="27845">MEGLNGELKKRETILSKHKFDLKQRAQIANHVRLYKSQRKHRRHRDAIVSLCTVFKRSKQQLLDTRRLKSQEKNPKEHYNTEHGLLLLVRNNRSVETDQSKNVLKTLGLYKKGIGRLLSNSKENMHLIDQILPFVYYGTPSLKITKLLLAKRYVDLHVKDSSATILTSDGNNTLISGNGIIEEHFGKLGIICQSDLVDAILNDSEKCKEVLDLLGPMDISSDIIRNDKFNYGDLGDEINLLVSL</sequence>